<organism evidence="1 2">
    <name type="scientific">Gigaspora margarita</name>
    <dbReference type="NCBI Taxonomy" id="4874"/>
    <lineage>
        <taxon>Eukaryota</taxon>
        <taxon>Fungi</taxon>
        <taxon>Fungi incertae sedis</taxon>
        <taxon>Mucoromycota</taxon>
        <taxon>Glomeromycotina</taxon>
        <taxon>Glomeromycetes</taxon>
        <taxon>Diversisporales</taxon>
        <taxon>Gigasporaceae</taxon>
        <taxon>Gigaspora</taxon>
    </lineage>
</organism>
<proteinExistence type="predicted"/>
<evidence type="ECO:0000313" key="1">
    <source>
        <dbReference type="EMBL" id="CAG8819420.1"/>
    </source>
</evidence>
<evidence type="ECO:0000313" key="2">
    <source>
        <dbReference type="Proteomes" id="UP000789901"/>
    </source>
</evidence>
<name>A0ABN7W6Q8_GIGMA</name>
<sequence length="93" mass="10859">LLEKYSYSIHVKNYLQNTLYSLKTSWAKAYTNKIFIVGIQSTLHIESYNSAIKRFIFNSNTNLLELAEVSQELFPDIDELLIRFLSPTILKIQ</sequence>
<gene>
    <name evidence="1" type="ORF">GMARGA_LOCUS27303</name>
</gene>
<reference evidence="1 2" key="1">
    <citation type="submission" date="2021-06" db="EMBL/GenBank/DDBJ databases">
        <authorList>
            <person name="Kallberg Y."/>
            <person name="Tangrot J."/>
            <person name="Rosling A."/>
        </authorList>
    </citation>
    <scope>NUCLEOTIDE SEQUENCE [LARGE SCALE GENOMIC DNA]</scope>
    <source>
        <strain evidence="1 2">120-4 pot B 10/14</strain>
    </source>
</reference>
<dbReference type="Proteomes" id="UP000789901">
    <property type="component" value="Unassembled WGS sequence"/>
</dbReference>
<comment type="caution">
    <text evidence="1">The sequence shown here is derived from an EMBL/GenBank/DDBJ whole genome shotgun (WGS) entry which is preliminary data.</text>
</comment>
<accession>A0ABN7W6Q8</accession>
<protein>
    <submittedName>
        <fullName evidence="1">28617_t:CDS:1</fullName>
    </submittedName>
</protein>
<dbReference type="EMBL" id="CAJVQB010033201">
    <property type="protein sequence ID" value="CAG8819420.1"/>
    <property type="molecule type" value="Genomic_DNA"/>
</dbReference>
<feature type="non-terminal residue" evidence="1">
    <location>
        <position position="1"/>
    </location>
</feature>
<keyword evidence="2" id="KW-1185">Reference proteome</keyword>